<dbReference type="Proteomes" id="UP000262583">
    <property type="component" value="Chromosome"/>
</dbReference>
<dbReference type="Pfam" id="PF01891">
    <property type="entry name" value="CbiM"/>
    <property type="match status" value="1"/>
</dbReference>
<feature type="domain" description="PDGLE" evidence="8">
    <location>
        <begin position="238"/>
        <end position="336"/>
    </location>
</feature>
<feature type="transmembrane region" description="Helical" evidence="7">
    <location>
        <begin position="314"/>
        <end position="334"/>
    </location>
</feature>
<evidence type="ECO:0000256" key="4">
    <source>
        <dbReference type="ARBA" id="ARBA00022692"/>
    </source>
</evidence>
<feature type="transmembrane region" description="Helical" evidence="7">
    <location>
        <begin position="140"/>
        <end position="161"/>
    </location>
</feature>
<dbReference type="InterPro" id="IPR025937">
    <property type="entry name" value="PDGLE_dom"/>
</dbReference>
<evidence type="ECO:0000256" key="2">
    <source>
        <dbReference type="ARBA" id="ARBA00022448"/>
    </source>
</evidence>
<proteinExistence type="predicted"/>
<sequence>MHIPDGYLGPTTCVACFAAVSPFWIVAWRRLRDRLGSLEVPYLSVAAAFVFLVMMFNVPIPGGTSGHVTGASLVALALGFWPAVIAISCALIVQALIFGDGGITAIGANCLNMAVIQPLVALVVWRLIAPRNGCGWTKRSWAAAFAAGYFGILAAALATAFQFGLQPALERAADGTPLYCPFPLSVSVPAMGLSHLLVGVLEGAVTAFALQALVRSGFRVHVIHQLPSAPVPFWRRRGFWIATLALVLLAPVGLWLPEVAGAGEAWGEWSPEEVARLASLPAPPSGMIKWAELWKAPIPDYAFRETDSALSESVQYIVAGLLGLLAITAIFWGLGKRQEKQSTEQTQSDQAA</sequence>
<dbReference type="KEGG" id="schv:BRCON_1056"/>
<keyword evidence="2" id="KW-0813">Transport</keyword>
<keyword evidence="6 7" id="KW-0472">Membrane</keyword>
<gene>
    <name evidence="9" type="ORF">BRCON_1056</name>
</gene>
<feature type="transmembrane region" description="Helical" evidence="7">
    <location>
        <begin position="238"/>
        <end position="256"/>
    </location>
</feature>
<name>A0A2Z4Y5Q0_SUMC1</name>
<organism evidence="9 10">
    <name type="scientific">Sumerlaea chitinivorans</name>
    <dbReference type="NCBI Taxonomy" id="2250252"/>
    <lineage>
        <taxon>Bacteria</taxon>
        <taxon>Candidatus Sumerlaeota</taxon>
        <taxon>Candidatus Sumerlaeia</taxon>
        <taxon>Candidatus Sumerlaeales</taxon>
        <taxon>Candidatus Sumerlaeaceae</taxon>
        <taxon>Candidatus Sumerlaea</taxon>
    </lineage>
</organism>
<comment type="subcellular location">
    <subcellularLocation>
        <location evidence="1">Cell membrane</location>
        <topology evidence="1">Multi-pass membrane protein</topology>
    </subcellularLocation>
</comment>
<dbReference type="PANTHER" id="PTHR34229">
    <property type="entry name" value="METAL TRANSPORT PROTEIN HI_1621-RELATED"/>
    <property type="match status" value="1"/>
</dbReference>
<protein>
    <submittedName>
        <fullName evidence="9">Substrate-specific component NikM of nickel ECF transporter / Additional substrate-specific component NikN of nickel ECF transporter</fullName>
    </submittedName>
</protein>
<dbReference type="Gene3D" id="1.10.1760.20">
    <property type="match status" value="1"/>
</dbReference>
<dbReference type="AlphaFoldDB" id="A0A2Z4Y5Q0"/>
<evidence type="ECO:0000256" key="1">
    <source>
        <dbReference type="ARBA" id="ARBA00004651"/>
    </source>
</evidence>
<dbReference type="PANTHER" id="PTHR34229:SF1">
    <property type="entry name" value="METAL TRANSPORT PROTEIN HI_1621-RELATED"/>
    <property type="match status" value="1"/>
</dbReference>
<keyword evidence="3" id="KW-1003">Cell membrane</keyword>
<dbReference type="GO" id="GO:0005886">
    <property type="term" value="C:plasma membrane"/>
    <property type="evidence" value="ECO:0007669"/>
    <property type="project" value="UniProtKB-SubCell"/>
</dbReference>
<evidence type="ECO:0000256" key="7">
    <source>
        <dbReference type="SAM" id="Phobius"/>
    </source>
</evidence>
<dbReference type="EMBL" id="CP030759">
    <property type="protein sequence ID" value="AXA35833.1"/>
    <property type="molecule type" value="Genomic_DNA"/>
</dbReference>
<dbReference type="InterPro" id="IPR002751">
    <property type="entry name" value="CbiM/NikMN"/>
</dbReference>
<feature type="transmembrane region" description="Helical" evidence="7">
    <location>
        <begin position="110"/>
        <end position="128"/>
    </location>
</feature>
<keyword evidence="5 7" id="KW-1133">Transmembrane helix</keyword>
<evidence type="ECO:0000256" key="6">
    <source>
        <dbReference type="ARBA" id="ARBA00023136"/>
    </source>
</evidence>
<dbReference type="NCBIfam" id="NF008873">
    <property type="entry name" value="PRK11909.1"/>
    <property type="match status" value="1"/>
</dbReference>
<dbReference type="GO" id="GO:0000041">
    <property type="term" value="P:transition metal ion transport"/>
    <property type="evidence" value="ECO:0007669"/>
    <property type="project" value="InterPro"/>
</dbReference>
<evidence type="ECO:0000256" key="5">
    <source>
        <dbReference type="ARBA" id="ARBA00022989"/>
    </source>
</evidence>
<feature type="transmembrane region" description="Helical" evidence="7">
    <location>
        <begin position="40"/>
        <end position="60"/>
    </location>
</feature>
<reference evidence="9 10" key="1">
    <citation type="submission" date="2018-05" db="EMBL/GenBank/DDBJ databases">
        <title>A metagenomic window into the 2 km-deep terrestrial subsurface aquifer revealed taxonomically and functionally diverse microbial community comprising novel uncultured bacterial lineages.</title>
        <authorList>
            <person name="Kadnikov V.V."/>
            <person name="Mardanov A.V."/>
            <person name="Beletsky A.V."/>
            <person name="Banks D."/>
            <person name="Pimenov N.V."/>
            <person name="Frank Y.A."/>
            <person name="Karnachuk O.V."/>
            <person name="Ravin N.V."/>
        </authorList>
    </citation>
    <scope>NUCLEOTIDE SEQUENCE [LARGE SCALE GENOMIC DNA]</scope>
    <source>
        <strain evidence="9">BY</strain>
    </source>
</reference>
<evidence type="ECO:0000313" key="10">
    <source>
        <dbReference type="Proteomes" id="UP000262583"/>
    </source>
</evidence>
<evidence type="ECO:0000313" key="9">
    <source>
        <dbReference type="EMBL" id="AXA35833.1"/>
    </source>
</evidence>
<feature type="transmembrane region" description="Helical" evidence="7">
    <location>
        <begin position="72"/>
        <end position="98"/>
    </location>
</feature>
<feature type="transmembrane region" description="Helical" evidence="7">
    <location>
        <begin position="6"/>
        <end position="28"/>
    </location>
</feature>
<accession>A0A2Z4Y5Q0</accession>
<keyword evidence="4 7" id="KW-0812">Transmembrane</keyword>
<evidence type="ECO:0000256" key="3">
    <source>
        <dbReference type="ARBA" id="ARBA00022475"/>
    </source>
</evidence>
<evidence type="ECO:0000259" key="8">
    <source>
        <dbReference type="Pfam" id="PF13190"/>
    </source>
</evidence>
<dbReference type="Pfam" id="PF13190">
    <property type="entry name" value="PDGLE"/>
    <property type="match status" value="1"/>
</dbReference>